<dbReference type="EC" id="1.6.5.5" evidence="4"/>
<keyword evidence="1" id="KW-0521">NADP</keyword>
<evidence type="ECO:0000313" key="5">
    <source>
        <dbReference type="Proteomes" id="UP000742786"/>
    </source>
</evidence>
<evidence type="ECO:0000256" key="2">
    <source>
        <dbReference type="ARBA" id="ARBA00023002"/>
    </source>
</evidence>
<evidence type="ECO:0000313" key="4">
    <source>
        <dbReference type="EMBL" id="CAG4882458.1"/>
    </source>
</evidence>
<dbReference type="Pfam" id="PF00107">
    <property type="entry name" value="ADH_zinc_N"/>
    <property type="match status" value="1"/>
</dbReference>
<comment type="caution">
    <text evidence="4">The sequence shown here is derived from an EMBL/GenBank/DDBJ whole genome shotgun (WGS) entry which is preliminary data.</text>
</comment>
<dbReference type="RefSeq" id="WP_220634528.1">
    <property type="nucleotide sequence ID" value="NZ_CAJQUM010000001.1"/>
</dbReference>
<name>A0A916N7S1_9PROT</name>
<dbReference type="FunFam" id="3.40.50.720:FF:000053">
    <property type="entry name" value="Quinone oxidoreductase 1"/>
    <property type="match status" value="1"/>
</dbReference>
<evidence type="ECO:0000256" key="1">
    <source>
        <dbReference type="ARBA" id="ARBA00022857"/>
    </source>
</evidence>
<dbReference type="AlphaFoldDB" id="A0A916N7S1"/>
<organism evidence="4 5">
    <name type="scientific">Georgfuchsia toluolica</name>
    <dbReference type="NCBI Taxonomy" id="424218"/>
    <lineage>
        <taxon>Bacteria</taxon>
        <taxon>Pseudomonadati</taxon>
        <taxon>Pseudomonadota</taxon>
        <taxon>Betaproteobacteria</taxon>
        <taxon>Nitrosomonadales</taxon>
        <taxon>Sterolibacteriaceae</taxon>
        <taxon>Georgfuchsia</taxon>
    </lineage>
</organism>
<protein>
    <submittedName>
        <fullName evidence="4">Quinone oxidoreductase, NADPH-dependent</fullName>
        <ecNumber evidence="4">1.6.5.5</ecNumber>
    </submittedName>
</protein>
<dbReference type="Pfam" id="PF08240">
    <property type="entry name" value="ADH_N"/>
    <property type="match status" value="1"/>
</dbReference>
<dbReference type="EMBL" id="CAJQUM010000001">
    <property type="protein sequence ID" value="CAG4882458.1"/>
    <property type="molecule type" value="Genomic_DNA"/>
</dbReference>
<dbReference type="SUPFAM" id="SSF51735">
    <property type="entry name" value="NAD(P)-binding Rossmann-fold domains"/>
    <property type="match status" value="1"/>
</dbReference>
<dbReference type="InterPro" id="IPR011032">
    <property type="entry name" value="GroES-like_sf"/>
</dbReference>
<dbReference type="GO" id="GO:0008270">
    <property type="term" value="F:zinc ion binding"/>
    <property type="evidence" value="ECO:0007669"/>
    <property type="project" value="InterPro"/>
</dbReference>
<dbReference type="Proteomes" id="UP000742786">
    <property type="component" value="Unassembled WGS sequence"/>
</dbReference>
<keyword evidence="5" id="KW-1185">Reference proteome</keyword>
<accession>A0A916N7S1</accession>
<keyword evidence="2 4" id="KW-0560">Oxidoreductase</keyword>
<dbReference type="PANTHER" id="PTHR48106:SF13">
    <property type="entry name" value="QUINONE OXIDOREDUCTASE-RELATED"/>
    <property type="match status" value="1"/>
</dbReference>
<dbReference type="InterPro" id="IPR047618">
    <property type="entry name" value="QOR-like"/>
</dbReference>
<evidence type="ECO:0000259" key="3">
    <source>
        <dbReference type="SMART" id="SM00829"/>
    </source>
</evidence>
<proteinExistence type="predicted"/>
<dbReference type="NCBIfam" id="NF008024">
    <property type="entry name" value="PRK10754.1"/>
    <property type="match status" value="1"/>
</dbReference>
<feature type="domain" description="Enoyl reductase (ER)" evidence="3">
    <location>
        <begin position="10"/>
        <end position="320"/>
    </location>
</feature>
<dbReference type="CDD" id="cd05286">
    <property type="entry name" value="QOR2"/>
    <property type="match status" value="1"/>
</dbReference>
<sequence>MKAVRISKTGGPEVLEYAEVSLPPPTAGQVRVRHGAIGVNFIDTYHRSGQYKIPLPAILGTEAAGVVEALGAGVAALKPGDRVGYCGILGAYAEASNVAADRLVKLPAHMSDEIAAAAMLKGMTAQYLLKRTYAVQRGQTILWHAAAGGVGLIASQWARHLGAVVIGTVGSDDKVALAKEYGCTHVVNTRQDDWVKRVRELTGGHGVAVVYDGIGKDTFFGSLDCLAMRGLMVSFGNASGAVPPFEPALLSAKGSLYLTRPNLADYTHDSRELQEAADQLFAVIASGAVKVAINQRFRLADARAAHEALQARITTGATLLLP</sequence>
<dbReference type="PANTHER" id="PTHR48106">
    <property type="entry name" value="QUINONE OXIDOREDUCTASE PIG3-RELATED"/>
    <property type="match status" value="1"/>
</dbReference>
<dbReference type="GO" id="GO:0003960">
    <property type="term" value="F:quinone reductase (NADPH) activity"/>
    <property type="evidence" value="ECO:0007669"/>
    <property type="project" value="UniProtKB-EC"/>
</dbReference>
<gene>
    <name evidence="4" type="primary">qor</name>
    <name evidence="4" type="ORF">GTOL_10340</name>
</gene>
<dbReference type="SMART" id="SM00829">
    <property type="entry name" value="PKS_ER"/>
    <property type="match status" value="1"/>
</dbReference>
<dbReference type="InterPro" id="IPR020843">
    <property type="entry name" value="ER"/>
</dbReference>
<reference evidence="4" key="1">
    <citation type="submission" date="2021-04" db="EMBL/GenBank/DDBJ databases">
        <authorList>
            <person name="Hornung B."/>
        </authorList>
    </citation>
    <scope>NUCLEOTIDE SEQUENCE</scope>
    <source>
        <strain evidence="4">G5G6</strain>
    </source>
</reference>
<dbReference type="InterPro" id="IPR036291">
    <property type="entry name" value="NAD(P)-bd_dom_sf"/>
</dbReference>
<dbReference type="Gene3D" id="3.40.50.720">
    <property type="entry name" value="NAD(P)-binding Rossmann-like Domain"/>
    <property type="match status" value="1"/>
</dbReference>
<dbReference type="Gene3D" id="3.90.180.10">
    <property type="entry name" value="Medium-chain alcohol dehydrogenases, catalytic domain"/>
    <property type="match status" value="1"/>
</dbReference>
<dbReference type="GO" id="GO:0005829">
    <property type="term" value="C:cytosol"/>
    <property type="evidence" value="ECO:0007669"/>
    <property type="project" value="TreeGrafter"/>
</dbReference>
<dbReference type="PROSITE" id="PS01162">
    <property type="entry name" value="QOR_ZETA_CRYSTAL"/>
    <property type="match status" value="1"/>
</dbReference>
<dbReference type="GO" id="GO:0035925">
    <property type="term" value="F:mRNA 3'-UTR AU-rich region binding"/>
    <property type="evidence" value="ECO:0007669"/>
    <property type="project" value="TreeGrafter"/>
</dbReference>
<dbReference type="GO" id="GO:0070402">
    <property type="term" value="F:NADPH binding"/>
    <property type="evidence" value="ECO:0007669"/>
    <property type="project" value="TreeGrafter"/>
</dbReference>
<dbReference type="InterPro" id="IPR013154">
    <property type="entry name" value="ADH-like_N"/>
</dbReference>
<dbReference type="SUPFAM" id="SSF50129">
    <property type="entry name" value="GroES-like"/>
    <property type="match status" value="1"/>
</dbReference>
<dbReference type="InterPro" id="IPR013149">
    <property type="entry name" value="ADH-like_C"/>
</dbReference>
<dbReference type="InterPro" id="IPR002364">
    <property type="entry name" value="Quin_OxRdtase/zeta-crystal_CS"/>
</dbReference>